<keyword evidence="2" id="KW-0812">Transmembrane</keyword>
<keyword evidence="2" id="KW-0472">Membrane</keyword>
<dbReference type="EMBL" id="SJKD01000001">
    <property type="protein sequence ID" value="TCC53851.1"/>
    <property type="molecule type" value="Genomic_DNA"/>
</dbReference>
<dbReference type="AlphaFoldDB" id="A0A4R0K1M7"/>
<evidence type="ECO:0000259" key="3">
    <source>
        <dbReference type="Pfam" id="PF22599"/>
    </source>
</evidence>
<evidence type="ECO:0000256" key="2">
    <source>
        <dbReference type="SAM" id="Phobius"/>
    </source>
</evidence>
<dbReference type="InterPro" id="IPR054384">
    <property type="entry name" value="SecDF_P1_head"/>
</dbReference>
<evidence type="ECO:0000313" key="4">
    <source>
        <dbReference type="EMBL" id="TCC53851.1"/>
    </source>
</evidence>
<evidence type="ECO:0000313" key="5">
    <source>
        <dbReference type="Proteomes" id="UP000293342"/>
    </source>
</evidence>
<feature type="domain" description="SecDF P1 head subdomain" evidence="3">
    <location>
        <begin position="96"/>
        <end position="196"/>
    </location>
</feature>
<dbReference type="OrthoDB" id="3543927at2"/>
<feature type="region of interest" description="Disordered" evidence="1">
    <location>
        <begin position="77"/>
        <end position="97"/>
    </location>
</feature>
<keyword evidence="2" id="KW-1133">Transmembrane helix</keyword>
<gene>
    <name evidence="4" type="ORF">E0H75_09310</name>
</gene>
<feature type="transmembrane region" description="Helical" evidence="2">
    <location>
        <begin position="23"/>
        <end position="45"/>
    </location>
</feature>
<dbReference type="Proteomes" id="UP000293342">
    <property type="component" value="Unassembled WGS sequence"/>
</dbReference>
<keyword evidence="5" id="KW-1185">Reference proteome</keyword>
<proteinExistence type="predicted"/>
<dbReference type="Pfam" id="PF22599">
    <property type="entry name" value="SecDF_P1_head"/>
    <property type="match status" value="1"/>
</dbReference>
<protein>
    <recommendedName>
        <fullName evidence="3">SecDF P1 head subdomain domain-containing protein</fullName>
    </recommendedName>
</protein>
<reference evidence="4 5" key="1">
    <citation type="submission" date="2019-02" db="EMBL/GenBank/DDBJ databases">
        <title>Kribbella capetownensis sp. nov. and Kribbella speibonae sp. nov., isolated from soil.</title>
        <authorList>
            <person name="Curtis S.M."/>
            <person name="Norton I."/>
            <person name="Everest G.J."/>
            <person name="Meyers P.R."/>
        </authorList>
    </citation>
    <scope>NUCLEOTIDE SEQUENCE [LARGE SCALE GENOMIC DNA]</scope>
    <source>
        <strain evidence="4 5">YM53</strain>
    </source>
</reference>
<name>A0A4R0K1M7_9ACTN</name>
<dbReference type="RefSeq" id="WP_131512759.1">
    <property type="nucleotide sequence ID" value="NZ_SJKD01000001.1"/>
</dbReference>
<comment type="caution">
    <text evidence="4">The sequence shown here is derived from an EMBL/GenBank/DDBJ whole genome shotgun (WGS) entry which is preliminary data.</text>
</comment>
<dbReference type="Gene3D" id="3.30.1360.200">
    <property type="match status" value="1"/>
</dbReference>
<organism evidence="4 5">
    <name type="scientific">Kribbella capetownensis</name>
    <dbReference type="NCBI Taxonomy" id="1572659"/>
    <lineage>
        <taxon>Bacteria</taxon>
        <taxon>Bacillati</taxon>
        <taxon>Actinomycetota</taxon>
        <taxon>Actinomycetes</taxon>
        <taxon>Propionibacteriales</taxon>
        <taxon>Kribbellaceae</taxon>
        <taxon>Kribbella</taxon>
    </lineage>
</organism>
<accession>A0A4R0K1M7</accession>
<evidence type="ECO:0000256" key="1">
    <source>
        <dbReference type="SAM" id="MobiDB-lite"/>
    </source>
</evidence>
<sequence>MAQQTPYPPPQYGVPPKRSRGPVVLVTVLGLVLVAVLATATALLLRGRDDKPTAAAGSKPAAADSVQFRSVLSADPQACNGQSSGPQAEDTRCGGDGTRYTLGKVELDGSRVSEVEAAQGQPGPDWVVQLTLDTEGAKLFGALTTKLAAGEPPRNQLAIVVGDKVVSAPVVSAPITAGKVQIAGNFTQQDAEKLAADITG</sequence>